<dbReference type="EMBL" id="JBHSGB010000004">
    <property type="protein sequence ID" value="MFC4654164.1"/>
    <property type="molecule type" value="Genomic_DNA"/>
</dbReference>
<gene>
    <name evidence="6" type="ORF">ACFO3I_03890</name>
</gene>
<organism evidence="6 7">
    <name type="scientific">Rheinheimera marina</name>
    <dbReference type="NCBI Taxonomy" id="1774958"/>
    <lineage>
        <taxon>Bacteria</taxon>
        <taxon>Pseudomonadati</taxon>
        <taxon>Pseudomonadota</taxon>
        <taxon>Gammaproteobacteria</taxon>
        <taxon>Chromatiales</taxon>
        <taxon>Chromatiaceae</taxon>
        <taxon>Rheinheimera</taxon>
    </lineage>
</organism>
<evidence type="ECO:0000313" key="7">
    <source>
        <dbReference type="Proteomes" id="UP001595962"/>
    </source>
</evidence>
<dbReference type="InterPro" id="IPR036388">
    <property type="entry name" value="WH-like_DNA-bd_sf"/>
</dbReference>
<name>A0ABV9JHJ9_9GAMM</name>
<reference evidence="7" key="1">
    <citation type="journal article" date="2019" name="Int. J. Syst. Evol. Microbiol.">
        <title>The Global Catalogue of Microorganisms (GCM) 10K type strain sequencing project: providing services to taxonomists for standard genome sequencing and annotation.</title>
        <authorList>
            <consortium name="The Broad Institute Genomics Platform"/>
            <consortium name="The Broad Institute Genome Sequencing Center for Infectious Disease"/>
            <person name="Wu L."/>
            <person name="Ma J."/>
        </authorList>
    </citation>
    <scope>NUCLEOTIDE SEQUENCE [LARGE SCALE GENOMIC DNA]</scope>
    <source>
        <strain evidence="7">DT28</strain>
    </source>
</reference>
<evidence type="ECO:0000259" key="5">
    <source>
        <dbReference type="Pfam" id="PF08281"/>
    </source>
</evidence>
<dbReference type="InterPro" id="IPR039425">
    <property type="entry name" value="RNA_pol_sigma-70-like"/>
</dbReference>
<evidence type="ECO:0000256" key="4">
    <source>
        <dbReference type="ARBA" id="ARBA00023163"/>
    </source>
</evidence>
<evidence type="ECO:0000256" key="2">
    <source>
        <dbReference type="ARBA" id="ARBA00023015"/>
    </source>
</evidence>
<dbReference type="InterPro" id="IPR013249">
    <property type="entry name" value="RNA_pol_sigma70_r4_t2"/>
</dbReference>
<keyword evidence="4" id="KW-0804">Transcription</keyword>
<evidence type="ECO:0000256" key="3">
    <source>
        <dbReference type="ARBA" id="ARBA00023082"/>
    </source>
</evidence>
<dbReference type="NCBIfam" id="TIGR02937">
    <property type="entry name" value="sigma70-ECF"/>
    <property type="match status" value="1"/>
</dbReference>
<sequence length="163" mass="18357">MSTAEKPNQQLSQGLENSGSLARYLERNASKADAADIFQESITRVLEQSRQQPIQNPLAYAFTVARHMLMRLKATAADPVDELICQRANPEEQVSQQQTVALLEQALQQMPALRREAFVLCRMEGKSRSEIARAMQISDDAVSKHVSRALADIQRLIDQHRSR</sequence>
<dbReference type="Proteomes" id="UP001595962">
    <property type="component" value="Unassembled WGS sequence"/>
</dbReference>
<keyword evidence="3" id="KW-0731">Sigma factor</keyword>
<dbReference type="SUPFAM" id="SSF88946">
    <property type="entry name" value="Sigma2 domain of RNA polymerase sigma factors"/>
    <property type="match status" value="1"/>
</dbReference>
<dbReference type="PANTHER" id="PTHR43133">
    <property type="entry name" value="RNA POLYMERASE ECF-TYPE SIGMA FACTO"/>
    <property type="match status" value="1"/>
</dbReference>
<evidence type="ECO:0000256" key="1">
    <source>
        <dbReference type="ARBA" id="ARBA00010641"/>
    </source>
</evidence>
<dbReference type="InterPro" id="IPR013324">
    <property type="entry name" value="RNA_pol_sigma_r3/r4-like"/>
</dbReference>
<keyword evidence="2" id="KW-0805">Transcription regulation</keyword>
<comment type="similarity">
    <text evidence="1">Belongs to the sigma-70 factor family. ECF subfamily.</text>
</comment>
<dbReference type="RefSeq" id="WP_377331921.1">
    <property type="nucleotide sequence ID" value="NZ_JBHSGB010000004.1"/>
</dbReference>
<dbReference type="Gene3D" id="1.10.10.10">
    <property type="entry name" value="Winged helix-like DNA-binding domain superfamily/Winged helix DNA-binding domain"/>
    <property type="match status" value="1"/>
</dbReference>
<accession>A0ABV9JHJ9</accession>
<dbReference type="Pfam" id="PF08281">
    <property type="entry name" value="Sigma70_r4_2"/>
    <property type="match status" value="1"/>
</dbReference>
<dbReference type="SUPFAM" id="SSF88659">
    <property type="entry name" value="Sigma3 and sigma4 domains of RNA polymerase sigma factors"/>
    <property type="match status" value="1"/>
</dbReference>
<dbReference type="InterPro" id="IPR013325">
    <property type="entry name" value="RNA_pol_sigma_r2"/>
</dbReference>
<dbReference type="InterPro" id="IPR014284">
    <property type="entry name" value="RNA_pol_sigma-70_dom"/>
</dbReference>
<proteinExistence type="inferred from homology"/>
<dbReference type="PANTHER" id="PTHR43133:SF63">
    <property type="entry name" value="RNA POLYMERASE SIGMA FACTOR FECI-RELATED"/>
    <property type="match status" value="1"/>
</dbReference>
<comment type="caution">
    <text evidence="6">The sequence shown here is derived from an EMBL/GenBank/DDBJ whole genome shotgun (WGS) entry which is preliminary data.</text>
</comment>
<feature type="domain" description="RNA polymerase sigma factor 70 region 4 type 2" evidence="5">
    <location>
        <begin position="102"/>
        <end position="152"/>
    </location>
</feature>
<keyword evidence="7" id="KW-1185">Reference proteome</keyword>
<protein>
    <submittedName>
        <fullName evidence="6">RNA polymerase sigma factor</fullName>
    </submittedName>
</protein>
<evidence type="ECO:0000313" key="6">
    <source>
        <dbReference type="EMBL" id="MFC4654164.1"/>
    </source>
</evidence>